<keyword evidence="10 12" id="KW-0472">Membrane</keyword>
<dbReference type="STRING" id="747725.A0A168KYC6"/>
<dbReference type="Proteomes" id="UP000077051">
    <property type="component" value="Unassembled WGS sequence"/>
</dbReference>
<dbReference type="Pfam" id="PF01762">
    <property type="entry name" value="Galactosyl_T"/>
    <property type="match status" value="1"/>
</dbReference>
<evidence type="ECO:0000256" key="12">
    <source>
        <dbReference type="SAM" id="Phobius"/>
    </source>
</evidence>
<keyword evidence="5 14" id="KW-0808">Transferase</keyword>
<evidence type="ECO:0000313" key="14">
    <source>
        <dbReference type="EMBL" id="OAD02914.1"/>
    </source>
</evidence>
<dbReference type="InterPro" id="IPR007577">
    <property type="entry name" value="GlycoTrfase_DXD_sugar-bd_CS"/>
</dbReference>
<keyword evidence="7" id="KW-0735">Signal-anchor</keyword>
<feature type="transmembrane region" description="Helical" evidence="12">
    <location>
        <begin position="136"/>
        <end position="156"/>
    </location>
</feature>
<evidence type="ECO:0000256" key="11">
    <source>
        <dbReference type="SAM" id="MobiDB-lite"/>
    </source>
</evidence>
<keyword evidence="8 12" id="KW-1133">Transmembrane helix</keyword>
<protein>
    <submittedName>
        <fullName evidence="14">Glycosyltransferase family 32 protein</fullName>
    </submittedName>
</protein>
<dbReference type="InterPro" id="IPR007652">
    <property type="entry name" value="A1-4-GlycosylTfrase_dom"/>
</dbReference>
<evidence type="ECO:0000256" key="7">
    <source>
        <dbReference type="ARBA" id="ARBA00022968"/>
    </source>
</evidence>
<dbReference type="EMBL" id="AMYB01000004">
    <property type="protein sequence ID" value="OAD02914.1"/>
    <property type="molecule type" value="Genomic_DNA"/>
</dbReference>
<feature type="domain" description="Alpha 1,4-glycosyltransferase" evidence="13">
    <location>
        <begin position="753"/>
        <end position="844"/>
    </location>
</feature>
<comment type="similarity">
    <text evidence="3">Belongs to the glycosyltransferase 32 family.</text>
</comment>
<evidence type="ECO:0000259" key="13">
    <source>
        <dbReference type="Pfam" id="PF04572"/>
    </source>
</evidence>
<dbReference type="SUPFAM" id="SSF53448">
    <property type="entry name" value="Nucleotide-diphospho-sugar transferases"/>
    <property type="match status" value="1"/>
</dbReference>
<dbReference type="GO" id="GO:0016758">
    <property type="term" value="F:hexosyltransferase activity"/>
    <property type="evidence" value="ECO:0007669"/>
    <property type="project" value="InterPro"/>
</dbReference>
<dbReference type="Pfam" id="PF04488">
    <property type="entry name" value="Gly_transf_sug"/>
    <property type="match status" value="1"/>
</dbReference>
<sequence>MAQQTPLPFFRQKRIISSLNVPRRYEVPVAILRATSFVPATLNVIHNLKAAWQVPFRDAGGPLMIQTTQAEYYVAVLWCILAGYWSWILTTSMMKRWLYHYEIKHAIIRLLTLIVVTWCLSGLVTSAMDPSTTDPIKSQMTLCFILLLFNFIKLTFASSPKYSQKLEDVLPTAARFNLKSTAVRILLLPLLVVMALSAFVLTGQVHRFQYASILLMNQKHFELDSTVSPVVGSGGLTILVLIVSSWTSQGAERRQLLRDSALHWTKGRDSDASIIYRFVVGQPPSSRIQSWMGPKMVAESEKYHDLLVVPAPDLPSDKSKKVYEALRWASSSVQHDYLIKTDDDVFVRWDVVRKELAALGPQDNHWQGFVYRNMPVNFFNPSKSMQIDYGMPVLPTFTLGTLYTLSKNMVDLIAQIDYPQRFIEADDVNLAMWLFGFDVQPIHDKRIQDSPDVCEESMIAKRISSHDTFKSTVHTLYSNVLHKDPQCIGLNKHKKCATCYPCHGKSDDWRSHNLDCDPSRGVSLLKQPDYVKIPGPNVKDQLEASVIGQNDQWIIKDILSAKTSIYTEDEANWHLLYWVCWTSDPSTFTDRHWRALEMVWIHEPNAVIIMMSNSLPENFFHDYTRRGYNIQVVHFNKENLLKWNWYFGPGTQDWLQDWDKWEKGKFFYWHLTDYIRCLLLYNYGGTYMDMDALWIRIPPDQNLEFIGSDYSSVHSDREWTLDDKGLYLPQGLMRFKRGWKLFREMAEGAFSAFNYDPECFNCGGPKAITSYVRQRRGVLEDAGLTILPRKVLYPFSYLEIHKLLQPNALAEQEMKNKIEPYSWNIHLFGKMTNHLPVQPNSVIDYVFKKFDLDLPHRDTSSHKIISSTHSMTVPMQLVGPRDYIYKAISERMIEDDRHKDNLLRLQPTPGKFQGINVIYVRGGPDRIPKVTIELDTALGRSSIHNGTHEKQLTYQLENVSMREVNSALNSIEYSPPTLMLANGGRDRLKVDVTYDHGGQYLEKGQLQITVVVMEPEEEDDTLEDDKEDEALLLNKKNKD</sequence>
<keyword evidence="15" id="KW-1185">Reference proteome</keyword>
<dbReference type="GO" id="GO:0000139">
    <property type="term" value="C:Golgi membrane"/>
    <property type="evidence" value="ECO:0007669"/>
    <property type="project" value="UniProtKB-SubCell"/>
</dbReference>
<name>A0A168KYC6_MUCCL</name>
<evidence type="ECO:0000256" key="2">
    <source>
        <dbReference type="ARBA" id="ARBA00008661"/>
    </source>
</evidence>
<evidence type="ECO:0000256" key="1">
    <source>
        <dbReference type="ARBA" id="ARBA00004323"/>
    </source>
</evidence>
<proteinExistence type="inferred from homology"/>
<feature type="transmembrane region" description="Helical" evidence="12">
    <location>
        <begin position="72"/>
        <end position="94"/>
    </location>
</feature>
<reference evidence="14 15" key="1">
    <citation type="submission" date="2015-06" db="EMBL/GenBank/DDBJ databases">
        <title>Expansion of signal transduction pathways in fungi by whole-genome duplication.</title>
        <authorList>
            <consortium name="DOE Joint Genome Institute"/>
            <person name="Corrochano L.M."/>
            <person name="Kuo A."/>
            <person name="Marcet-Houben M."/>
            <person name="Polaino S."/>
            <person name="Salamov A."/>
            <person name="Villalobos J.M."/>
            <person name="Alvarez M.I."/>
            <person name="Avalos J."/>
            <person name="Benito E.P."/>
            <person name="Benoit I."/>
            <person name="Burger G."/>
            <person name="Camino L.P."/>
            <person name="Canovas D."/>
            <person name="Cerda-Olmedo E."/>
            <person name="Cheng J.-F."/>
            <person name="Dominguez A."/>
            <person name="Elias M."/>
            <person name="Eslava A.P."/>
            <person name="Glaser F."/>
            <person name="Grimwood J."/>
            <person name="Gutierrez G."/>
            <person name="Heitman J."/>
            <person name="Henrissat B."/>
            <person name="Iturriaga E.A."/>
            <person name="Lang B.F."/>
            <person name="Lavin J.L."/>
            <person name="Lee S."/>
            <person name="Li W."/>
            <person name="Lindquist E."/>
            <person name="Lopez-Garcia S."/>
            <person name="Luque E.M."/>
            <person name="Marcos A.T."/>
            <person name="Martin J."/>
            <person name="Mccluskey K."/>
            <person name="Medina H.R."/>
            <person name="Miralles-Duran A."/>
            <person name="Miyazaki A."/>
            <person name="Munoz-Torres E."/>
            <person name="Oguiza J.A."/>
            <person name="Ohm R."/>
            <person name="Olmedo M."/>
            <person name="Orejas M."/>
            <person name="Ortiz-Castellanos L."/>
            <person name="Pisabarro A.G."/>
            <person name="Rodriguez-Romero J."/>
            <person name="Ruiz-Herrera J."/>
            <person name="Ruiz-Vazquez R."/>
            <person name="Sanz C."/>
            <person name="Schackwitz W."/>
            <person name="Schmutz J."/>
            <person name="Shahriari M."/>
            <person name="Shelest E."/>
            <person name="Silva-Franco F."/>
            <person name="Soanes D."/>
            <person name="Syed K."/>
            <person name="Tagua V.G."/>
            <person name="Talbot N.J."/>
            <person name="Thon M."/>
            <person name="De Vries R.P."/>
            <person name="Wiebenga A."/>
            <person name="Yadav J.S."/>
            <person name="Braun E.L."/>
            <person name="Baker S."/>
            <person name="Garre V."/>
            <person name="Horwitz B."/>
            <person name="Torres-Martinez S."/>
            <person name="Idnurm A."/>
            <person name="Herrera-Estrella A."/>
            <person name="Gabaldon T."/>
            <person name="Grigoriev I.V."/>
        </authorList>
    </citation>
    <scope>NUCLEOTIDE SEQUENCE [LARGE SCALE GENOMIC DNA]</scope>
    <source>
        <strain evidence="14 15">CBS 277.49</strain>
    </source>
</reference>
<evidence type="ECO:0000256" key="3">
    <source>
        <dbReference type="ARBA" id="ARBA00009003"/>
    </source>
</evidence>
<feature type="region of interest" description="Disordered" evidence="11">
    <location>
        <begin position="1016"/>
        <end position="1039"/>
    </location>
</feature>
<comment type="subcellular location">
    <subcellularLocation>
        <location evidence="1">Golgi apparatus membrane</location>
        <topology evidence="1">Single-pass type II membrane protein</topology>
    </subcellularLocation>
</comment>
<dbReference type="Gene3D" id="3.90.550.20">
    <property type="match status" value="1"/>
</dbReference>
<evidence type="ECO:0000256" key="4">
    <source>
        <dbReference type="ARBA" id="ARBA00022676"/>
    </source>
</evidence>
<evidence type="ECO:0000256" key="9">
    <source>
        <dbReference type="ARBA" id="ARBA00023034"/>
    </source>
</evidence>
<dbReference type="AlphaFoldDB" id="A0A168KYC6"/>
<gene>
    <name evidence="14" type="ORF">MUCCIDRAFT_183942</name>
</gene>
<dbReference type="PANTHER" id="PTHR11214">
    <property type="entry name" value="BETA-1,3-N-ACETYLGLUCOSAMINYLTRANSFERASE"/>
    <property type="match status" value="1"/>
</dbReference>
<comment type="caution">
    <text evidence="14">The sequence shown here is derived from an EMBL/GenBank/DDBJ whole genome shotgun (WGS) entry which is preliminary data.</text>
</comment>
<keyword evidence="9" id="KW-0333">Golgi apparatus</keyword>
<comment type="similarity">
    <text evidence="2">Belongs to the glycosyltransferase 31 family.</text>
</comment>
<dbReference type="InterPro" id="IPR002659">
    <property type="entry name" value="Glyco_trans_31"/>
</dbReference>
<dbReference type="VEuPathDB" id="FungiDB:MUCCIDRAFT_183942"/>
<dbReference type="InterPro" id="IPR021100">
    <property type="entry name" value="N-glycosylation_EOS1"/>
</dbReference>
<evidence type="ECO:0000256" key="10">
    <source>
        <dbReference type="ARBA" id="ARBA00023136"/>
    </source>
</evidence>
<dbReference type="GO" id="GO:0034599">
    <property type="term" value="P:cellular response to oxidative stress"/>
    <property type="evidence" value="ECO:0007669"/>
    <property type="project" value="InterPro"/>
</dbReference>
<feature type="transmembrane region" description="Helical" evidence="12">
    <location>
        <begin position="106"/>
        <end position="124"/>
    </location>
</feature>
<dbReference type="Gene3D" id="3.90.550.50">
    <property type="match status" value="1"/>
</dbReference>
<evidence type="ECO:0000313" key="15">
    <source>
        <dbReference type="Proteomes" id="UP000077051"/>
    </source>
</evidence>
<dbReference type="OrthoDB" id="2139606at2759"/>
<dbReference type="GO" id="GO:0005789">
    <property type="term" value="C:endoplasmic reticulum membrane"/>
    <property type="evidence" value="ECO:0007669"/>
    <property type="project" value="InterPro"/>
</dbReference>
<evidence type="ECO:0000256" key="6">
    <source>
        <dbReference type="ARBA" id="ARBA00022692"/>
    </source>
</evidence>
<accession>A0A168KYC6</accession>
<dbReference type="PANTHER" id="PTHR11214:SF3">
    <property type="entry name" value="BETA-1,3-GALACTOSYLTRANSFERASE 6"/>
    <property type="match status" value="1"/>
</dbReference>
<evidence type="ECO:0000256" key="8">
    <source>
        <dbReference type="ARBA" id="ARBA00022989"/>
    </source>
</evidence>
<dbReference type="Pfam" id="PF12326">
    <property type="entry name" value="EOS1"/>
    <property type="match status" value="1"/>
</dbReference>
<organism evidence="14 15">
    <name type="scientific">Mucor lusitanicus CBS 277.49</name>
    <dbReference type="NCBI Taxonomy" id="747725"/>
    <lineage>
        <taxon>Eukaryota</taxon>
        <taxon>Fungi</taxon>
        <taxon>Fungi incertae sedis</taxon>
        <taxon>Mucoromycota</taxon>
        <taxon>Mucoromycotina</taxon>
        <taxon>Mucoromycetes</taxon>
        <taxon>Mucorales</taxon>
        <taxon>Mucorineae</taxon>
        <taxon>Mucoraceae</taxon>
        <taxon>Mucor</taxon>
    </lineage>
</organism>
<evidence type="ECO:0000256" key="5">
    <source>
        <dbReference type="ARBA" id="ARBA00022679"/>
    </source>
</evidence>
<keyword evidence="4" id="KW-0328">Glycosyltransferase</keyword>
<feature type="compositionally biased region" description="Acidic residues" evidence="11">
    <location>
        <begin position="1016"/>
        <end position="1030"/>
    </location>
</feature>
<dbReference type="Pfam" id="PF04572">
    <property type="entry name" value="Gb3_synth"/>
    <property type="match status" value="1"/>
</dbReference>
<dbReference type="InterPro" id="IPR029044">
    <property type="entry name" value="Nucleotide-diphossugar_trans"/>
</dbReference>
<keyword evidence="6 12" id="KW-0812">Transmembrane</keyword>
<feature type="transmembrane region" description="Helical" evidence="12">
    <location>
        <begin position="185"/>
        <end position="206"/>
    </location>
</feature>